<dbReference type="EMBL" id="CAUYUJ010021282">
    <property type="protein sequence ID" value="CAK0903756.1"/>
    <property type="molecule type" value="Genomic_DNA"/>
</dbReference>
<keyword evidence="2" id="KW-1133">Transmembrane helix</keyword>
<dbReference type="Proteomes" id="UP001189429">
    <property type="component" value="Unassembled WGS sequence"/>
</dbReference>
<keyword evidence="2" id="KW-0812">Transmembrane</keyword>
<proteinExistence type="predicted"/>
<feature type="compositionally biased region" description="Low complexity" evidence="1">
    <location>
        <begin position="72"/>
        <end position="87"/>
    </location>
</feature>
<reference evidence="3" key="1">
    <citation type="submission" date="2023-10" db="EMBL/GenBank/DDBJ databases">
        <authorList>
            <person name="Chen Y."/>
            <person name="Shah S."/>
            <person name="Dougan E. K."/>
            <person name="Thang M."/>
            <person name="Chan C."/>
        </authorList>
    </citation>
    <scope>NUCLEOTIDE SEQUENCE [LARGE SCALE GENOMIC DNA]</scope>
</reference>
<feature type="region of interest" description="Disordered" evidence="1">
    <location>
        <begin position="1"/>
        <end position="87"/>
    </location>
</feature>
<feature type="transmembrane region" description="Helical" evidence="2">
    <location>
        <begin position="144"/>
        <end position="170"/>
    </location>
</feature>
<evidence type="ECO:0000256" key="1">
    <source>
        <dbReference type="SAM" id="MobiDB-lite"/>
    </source>
</evidence>
<evidence type="ECO:0000256" key="2">
    <source>
        <dbReference type="SAM" id="Phobius"/>
    </source>
</evidence>
<feature type="compositionally biased region" description="Low complexity" evidence="1">
    <location>
        <begin position="28"/>
        <end position="55"/>
    </location>
</feature>
<evidence type="ECO:0000313" key="3">
    <source>
        <dbReference type="EMBL" id="CAK0903756.1"/>
    </source>
</evidence>
<keyword evidence="4" id="KW-1185">Reference proteome</keyword>
<comment type="caution">
    <text evidence="3">The sequence shown here is derived from an EMBL/GenBank/DDBJ whole genome shotgun (WGS) entry which is preliminary data.</text>
</comment>
<accession>A0ABN9XV63</accession>
<protein>
    <submittedName>
        <fullName evidence="3">Uncharacterized protein</fullName>
    </submittedName>
</protein>
<name>A0ABN9XV63_9DINO</name>
<evidence type="ECO:0000313" key="4">
    <source>
        <dbReference type="Proteomes" id="UP001189429"/>
    </source>
</evidence>
<keyword evidence="2" id="KW-0472">Membrane</keyword>
<organism evidence="3 4">
    <name type="scientific">Prorocentrum cordatum</name>
    <dbReference type="NCBI Taxonomy" id="2364126"/>
    <lineage>
        <taxon>Eukaryota</taxon>
        <taxon>Sar</taxon>
        <taxon>Alveolata</taxon>
        <taxon>Dinophyceae</taxon>
        <taxon>Prorocentrales</taxon>
        <taxon>Prorocentraceae</taxon>
        <taxon>Prorocentrum</taxon>
    </lineage>
</organism>
<feature type="non-terminal residue" evidence="3">
    <location>
        <position position="1"/>
    </location>
</feature>
<sequence>PLCSGRWRKRSLRGSPQLLRRLRPPPEAEAAMAPTEQAAATRPTRAASPPARKAALQTDENRAHNAMQTGSQQPKTAAAGGTGAAPRQPRRAVGRALLVLKVVAAAAVLGIAVLAAVACAPALGGAASCRAAVARAVAMARERPTAACALALVPVVAALAPLLSVAHAAASRLRSGKKRE</sequence>
<feature type="compositionally biased region" description="Basic residues" evidence="1">
    <location>
        <begin position="1"/>
        <end position="12"/>
    </location>
</feature>
<feature type="transmembrane region" description="Helical" evidence="2">
    <location>
        <begin position="97"/>
        <end position="124"/>
    </location>
</feature>
<gene>
    <name evidence="3" type="ORF">PCOR1329_LOCUS79970</name>
</gene>